<evidence type="ECO:0000256" key="1">
    <source>
        <dbReference type="ARBA" id="ARBA00004123"/>
    </source>
</evidence>
<reference evidence="10 11" key="1">
    <citation type="journal article" date="2023" name="Commun. Biol.">
        <title>Reorganization of the ancestral sex-determining regions during the evolution of trioecy in Pleodorina starrii.</title>
        <authorList>
            <person name="Takahashi K."/>
            <person name="Suzuki S."/>
            <person name="Kawai-Toyooka H."/>
            <person name="Yamamoto K."/>
            <person name="Hamaji T."/>
            <person name="Ootsuki R."/>
            <person name="Yamaguchi H."/>
            <person name="Kawachi M."/>
            <person name="Higashiyama T."/>
            <person name="Nozaki H."/>
        </authorList>
    </citation>
    <scope>NUCLEOTIDE SEQUENCE [LARGE SCALE GENOMIC DNA]</scope>
    <source>
        <strain evidence="10 11">NIES-4479</strain>
    </source>
</reference>
<evidence type="ECO:0000256" key="2">
    <source>
        <dbReference type="ARBA" id="ARBA00022737"/>
    </source>
</evidence>
<dbReference type="InterPro" id="IPR001005">
    <property type="entry name" value="SANT/Myb"/>
</dbReference>
<feature type="domain" description="HTH myb-type" evidence="9">
    <location>
        <begin position="71"/>
        <end position="121"/>
    </location>
</feature>
<feature type="compositionally biased region" description="Gly residues" evidence="7">
    <location>
        <begin position="545"/>
        <end position="559"/>
    </location>
</feature>
<feature type="compositionally biased region" description="Gly residues" evidence="7">
    <location>
        <begin position="228"/>
        <end position="237"/>
    </location>
</feature>
<dbReference type="PANTHER" id="PTHR45614">
    <property type="entry name" value="MYB PROTEIN-RELATED"/>
    <property type="match status" value="1"/>
</dbReference>
<dbReference type="Proteomes" id="UP001165080">
    <property type="component" value="Unassembled WGS sequence"/>
</dbReference>
<evidence type="ECO:0000256" key="4">
    <source>
        <dbReference type="ARBA" id="ARBA00023125"/>
    </source>
</evidence>
<dbReference type="EMBL" id="BRXU01000005">
    <property type="protein sequence ID" value="GLC52170.1"/>
    <property type="molecule type" value="Genomic_DNA"/>
</dbReference>
<feature type="domain" description="Myb-like" evidence="8">
    <location>
        <begin position="15"/>
        <end position="66"/>
    </location>
</feature>
<accession>A0A9W6F1C2</accession>
<proteinExistence type="predicted"/>
<dbReference type="InterPro" id="IPR009057">
    <property type="entry name" value="Homeodomain-like_sf"/>
</dbReference>
<evidence type="ECO:0000256" key="5">
    <source>
        <dbReference type="ARBA" id="ARBA00023163"/>
    </source>
</evidence>
<evidence type="ECO:0000313" key="11">
    <source>
        <dbReference type="Proteomes" id="UP001165080"/>
    </source>
</evidence>
<dbReference type="PROSITE" id="PS51294">
    <property type="entry name" value="HTH_MYB"/>
    <property type="match status" value="2"/>
</dbReference>
<evidence type="ECO:0000256" key="3">
    <source>
        <dbReference type="ARBA" id="ARBA00023015"/>
    </source>
</evidence>
<feature type="compositionally biased region" description="Low complexity" evidence="7">
    <location>
        <begin position="571"/>
        <end position="582"/>
    </location>
</feature>
<feature type="compositionally biased region" description="Low complexity" evidence="7">
    <location>
        <begin position="423"/>
        <end position="439"/>
    </location>
</feature>
<dbReference type="Pfam" id="PF00249">
    <property type="entry name" value="Myb_DNA-binding"/>
    <property type="match status" value="2"/>
</dbReference>
<evidence type="ECO:0000313" key="10">
    <source>
        <dbReference type="EMBL" id="GLC52170.1"/>
    </source>
</evidence>
<name>A0A9W6F1C2_9CHLO</name>
<sequence length="996" mass="95275">MASDDIDMDAEQWGGDDIKKGAWTPEEDALLTKLIATYGTKNWSIVAAGIKGRSGKSCRLRWHNQLNPDVKKEPFSEWEDAVIILAHDVHGNKWAAIAKLLSGRTDNSVKNHWNATLKRKVSTNTLRNRFLRERYTLQWLLDHPELDASRQKEGKNEISINGNWAGKATKRAQGTLLASGGSGGGGGASRSRRGGGGASRRSRSADSGTGSDEPDEGDLEAAEDGDDGGAAGPGPGSMGNASAALQRLTSNLAMNAAGLGPGLGNLGGAAAGPGPTLATGPGGFGPAGLGLGIGPLSGGPPNGAPGGGLDQTASATAALAAAAAAGVLPPLAPSGGSHQLQVLDLLPPPAALAGLGPAGPNCGPVAATASFDGNGGAAAAGPADAAEASLRGPAAAGGYPHGGGLPHGMGPGPLGPGGGLGGMTNNSNGATAATAAANNNHHHHHNPCANAGAAANPSSASSQHNNGLPGLRPGSGSSANGAGPGGGYVTSAADLELFNTLPEATRLCLIELARLAGPAVLLERERERERDRALQQAAAAAAAAGGCGAGGPDDCGNGEGARRFREREPQQHQSQQHQHQPPAGFGELPGPLPLHCNVGGRPLSGLAPRGGNAPSALGPDMGLGGGLGRCGDGAVKNPNGLPALPPHLAAAVGGGGAAALLGPHGGGGGDAVTAAAMKAQQQLYEALGELNGSMSLQQLQQAQAAVGRLGAGAGGGGGGLRLGGGGGGGIHPGPQTAAMPAPLFAGGRRDGGASGPSQLGLAESLGGALGGGNMGGVDAAAAALLRQLARPPHSGGTAGAGSGNGAGAGGLGALGSGGGTGRSALVGGMGGLTLGLGPLGPLDLPGDLRLGGNGVGGGGGAFGGLGGAGGPNLDIDSLRLLGSAAGGGGGGGGLAAARSAAELRMLQPLLAAGAGGGAGNLGLGVGLGELMGGSGLGGRGGLGGLQVGARELGALQQQAALQQLAADPTLFRGLSEELAHLLTAVDPASASAAANL</sequence>
<dbReference type="CDD" id="cd00167">
    <property type="entry name" value="SANT"/>
    <property type="match status" value="2"/>
</dbReference>
<dbReference type="InterPro" id="IPR050560">
    <property type="entry name" value="MYB_TF"/>
</dbReference>
<feature type="compositionally biased region" description="Acidic residues" evidence="7">
    <location>
        <begin position="1"/>
        <end position="10"/>
    </location>
</feature>
<comment type="subcellular location">
    <subcellularLocation>
        <location evidence="1">Nucleus</location>
    </subcellularLocation>
</comment>
<protein>
    <submittedName>
        <fullName evidence="10">Uncharacterized protein</fullName>
    </submittedName>
</protein>
<evidence type="ECO:0000256" key="7">
    <source>
        <dbReference type="SAM" id="MobiDB-lite"/>
    </source>
</evidence>
<dbReference type="InterPro" id="IPR017930">
    <property type="entry name" value="Myb_dom"/>
</dbReference>
<feature type="domain" description="Myb-like" evidence="8">
    <location>
        <begin position="67"/>
        <end position="117"/>
    </location>
</feature>
<dbReference type="GO" id="GO:0000978">
    <property type="term" value="F:RNA polymerase II cis-regulatory region sequence-specific DNA binding"/>
    <property type="evidence" value="ECO:0007669"/>
    <property type="project" value="TreeGrafter"/>
</dbReference>
<feature type="region of interest" description="Disordered" evidence="7">
    <location>
        <begin position="1"/>
        <end position="20"/>
    </location>
</feature>
<feature type="domain" description="HTH myb-type" evidence="9">
    <location>
        <begin position="15"/>
        <end position="70"/>
    </location>
</feature>
<keyword evidence="2" id="KW-0677">Repeat</keyword>
<keyword evidence="6" id="KW-0539">Nucleus</keyword>
<keyword evidence="11" id="KW-1185">Reference proteome</keyword>
<feature type="compositionally biased region" description="Gly residues" evidence="7">
    <location>
        <begin position="399"/>
        <end position="422"/>
    </location>
</feature>
<keyword evidence="5" id="KW-0804">Transcription</keyword>
<dbReference type="PROSITE" id="PS50090">
    <property type="entry name" value="MYB_LIKE"/>
    <property type="match status" value="2"/>
</dbReference>
<feature type="region of interest" description="Disordered" evidence="7">
    <location>
        <begin position="397"/>
        <end position="483"/>
    </location>
</feature>
<keyword evidence="3" id="KW-0805">Transcription regulation</keyword>
<keyword evidence="4" id="KW-0238">DNA-binding</keyword>
<dbReference type="AlphaFoldDB" id="A0A9W6F1C2"/>
<evidence type="ECO:0000259" key="9">
    <source>
        <dbReference type="PROSITE" id="PS51294"/>
    </source>
</evidence>
<feature type="region of interest" description="Disordered" evidence="7">
    <location>
        <begin position="291"/>
        <end position="310"/>
    </location>
</feature>
<dbReference type="SUPFAM" id="SSF46689">
    <property type="entry name" value="Homeodomain-like"/>
    <property type="match status" value="1"/>
</dbReference>
<feature type="compositionally biased region" description="Gly residues" evidence="7">
    <location>
        <begin position="180"/>
        <end position="198"/>
    </location>
</feature>
<organism evidence="10 11">
    <name type="scientific">Pleodorina starrii</name>
    <dbReference type="NCBI Taxonomy" id="330485"/>
    <lineage>
        <taxon>Eukaryota</taxon>
        <taxon>Viridiplantae</taxon>
        <taxon>Chlorophyta</taxon>
        <taxon>core chlorophytes</taxon>
        <taxon>Chlorophyceae</taxon>
        <taxon>CS clade</taxon>
        <taxon>Chlamydomonadales</taxon>
        <taxon>Volvocaceae</taxon>
        <taxon>Pleodorina</taxon>
    </lineage>
</organism>
<feature type="region of interest" description="Disordered" evidence="7">
    <location>
        <begin position="544"/>
        <end position="620"/>
    </location>
</feature>
<feature type="compositionally biased region" description="Gly residues" evidence="7">
    <location>
        <begin position="291"/>
        <end position="309"/>
    </location>
</feature>
<dbReference type="SMART" id="SM00717">
    <property type="entry name" value="SANT"/>
    <property type="match status" value="2"/>
</dbReference>
<feature type="compositionally biased region" description="Basic and acidic residues" evidence="7">
    <location>
        <begin position="560"/>
        <end position="570"/>
    </location>
</feature>
<evidence type="ECO:0000259" key="8">
    <source>
        <dbReference type="PROSITE" id="PS50090"/>
    </source>
</evidence>
<dbReference type="FunFam" id="1.10.10.60:FF:000060">
    <property type="entry name" value="MYB transcription factor"/>
    <property type="match status" value="1"/>
</dbReference>
<evidence type="ECO:0000256" key="6">
    <source>
        <dbReference type="ARBA" id="ARBA00023242"/>
    </source>
</evidence>
<comment type="caution">
    <text evidence="10">The sequence shown here is derived from an EMBL/GenBank/DDBJ whole genome shotgun (WGS) entry which is preliminary data.</text>
</comment>
<dbReference type="GO" id="GO:0000981">
    <property type="term" value="F:DNA-binding transcription factor activity, RNA polymerase II-specific"/>
    <property type="evidence" value="ECO:0007669"/>
    <property type="project" value="TreeGrafter"/>
</dbReference>
<dbReference type="PANTHER" id="PTHR45614:SF25">
    <property type="entry name" value="MYB PROTEIN"/>
    <property type="match status" value="1"/>
</dbReference>
<feature type="compositionally biased region" description="Acidic residues" evidence="7">
    <location>
        <begin position="212"/>
        <end position="227"/>
    </location>
</feature>
<dbReference type="GO" id="GO:0005634">
    <property type="term" value="C:nucleus"/>
    <property type="evidence" value="ECO:0007669"/>
    <property type="project" value="UniProtKB-SubCell"/>
</dbReference>
<feature type="compositionally biased region" description="Low complexity" evidence="7">
    <location>
        <begin position="447"/>
        <end position="481"/>
    </location>
</feature>
<feature type="region of interest" description="Disordered" evidence="7">
    <location>
        <begin position="175"/>
        <end position="241"/>
    </location>
</feature>
<dbReference type="Gene3D" id="1.10.10.60">
    <property type="entry name" value="Homeodomain-like"/>
    <property type="match status" value="2"/>
</dbReference>
<gene>
    <name evidence="10" type="primary">PLEST009564</name>
    <name evidence="10" type="ORF">PLESTB_000590600</name>
</gene>